<dbReference type="Gene3D" id="2.60.120.200">
    <property type="match status" value="1"/>
</dbReference>
<reference evidence="1" key="1">
    <citation type="journal article" date="2020" name="Cell">
        <title>Large-Scale Comparative Analyses of Tick Genomes Elucidate Their Genetic Diversity and Vector Capacities.</title>
        <authorList>
            <consortium name="Tick Genome and Microbiome Consortium (TIGMIC)"/>
            <person name="Jia N."/>
            <person name="Wang J."/>
            <person name="Shi W."/>
            <person name="Du L."/>
            <person name="Sun Y."/>
            <person name="Zhan W."/>
            <person name="Jiang J.F."/>
            <person name="Wang Q."/>
            <person name="Zhang B."/>
            <person name="Ji P."/>
            <person name="Bell-Sakyi L."/>
            <person name="Cui X.M."/>
            <person name="Yuan T.T."/>
            <person name="Jiang B.G."/>
            <person name="Yang W.F."/>
            <person name="Lam T.T."/>
            <person name="Chang Q.C."/>
            <person name="Ding S.J."/>
            <person name="Wang X.J."/>
            <person name="Zhu J.G."/>
            <person name="Ruan X.D."/>
            <person name="Zhao L."/>
            <person name="Wei J.T."/>
            <person name="Ye R.Z."/>
            <person name="Que T.C."/>
            <person name="Du C.H."/>
            <person name="Zhou Y.H."/>
            <person name="Cheng J.X."/>
            <person name="Dai P.F."/>
            <person name="Guo W.B."/>
            <person name="Han X.H."/>
            <person name="Huang E.J."/>
            <person name="Li L.F."/>
            <person name="Wei W."/>
            <person name="Gao Y.C."/>
            <person name="Liu J.Z."/>
            <person name="Shao H.Z."/>
            <person name="Wang X."/>
            <person name="Wang C.C."/>
            <person name="Yang T.C."/>
            <person name="Huo Q.B."/>
            <person name="Li W."/>
            <person name="Chen H.Y."/>
            <person name="Chen S.E."/>
            <person name="Zhou L.G."/>
            <person name="Ni X.B."/>
            <person name="Tian J.H."/>
            <person name="Sheng Y."/>
            <person name="Liu T."/>
            <person name="Pan Y.S."/>
            <person name="Xia L.Y."/>
            <person name="Li J."/>
            <person name="Zhao F."/>
            <person name="Cao W.C."/>
        </authorList>
    </citation>
    <scope>NUCLEOTIDE SEQUENCE</scope>
    <source>
        <strain evidence="1">Rmic-2018</strain>
    </source>
</reference>
<accession>A0A9J6EJM2</accession>
<evidence type="ECO:0000313" key="2">
    <source>
        <dbReference type="Proteomes" id="UP000821866"/>
    </source>
</evidence>
<reference evidence="1" key="2">
    <citation type="submission" date="2021-09" db="EMBL/GenBank/DDBJ databases">
        <authorList>
            <person name="Jia N."/>
            <person name="Wang J."/>
            <person name="Shi W."/>
            <person name="Du L."/>
            <person name="Sun Y."/>
            <person name="Zhan W."/>
            <person name="Jiang J."/>
            <person name="Wang Q."/>
            <person name="Zhang B."/>
            <person name="Ji P."/>
            <person name="Sakyi L.B."/>
            <person name="Cui X."/>
            <person name="Yuan T."/>
            <person name="Jiang B."/>
            <person name="Yang W."/>
            <person name="Lam T.T.-Y."/>
            <person name="Chang Q."/>
            <person name="Ding S."/>
            <person name="Wang X."/>
            <person name="Zhu J."/>
            <person name="Ruan X."/>
            <person name="Zhao L."/>
            <person name="Wei J."/>
            <person name="Que T."/>
            <person name="Du C."/>
            <person name="Cheng J."/>
            <person name="Dai P."/>
            <person name="Han X."/>
            <person name="Huang E."/>
            <person name="Gao Y."/>
            <person name="Liu J."/>
            <person name="Shao H."/>
            <person name="Ye R."/>
            <person name="Li L."/>
            <person name="Wei W."/>
            <person name="Wang X."/>
            <person name="Wang C."/>
            <person name="Huo Q."/>
            <person name="Li W."/>
            <person name="Guo W."/>
            <person name="Chen H."/>
            <person name="Chen S."/>
            <person name="Zhou L."/>
            <person name="Zhou L."/>
            <person name="Ni X."/>
            <person name="Tian J."/>
            <person name="Zhou Y."/>
            <person name="Sheng Y."/>
            <person name="Liu T."/>
            <person name="Pan Y."/>
            <person name="Xia L."/>
            <person name="Li J."/>
            <person name="Zhao F."/>
            <person name="Cao W."/>
        </authorList>
    </citation>
    <scope>NUCLEOTIDE SEQUENCE</scope>
    <source>
        <strain evidence="1">Rmic-2018</strain>
        <tissue evidence="1">Larvae</tissue>
    </source>
</reference>
<name>A0A9J6EJM2_RHIMP</name>
<evidence type="ECO:0000313" key="1">
    <source>
        <dbReference type="EMBL" id="KAH8034455.1"/>
    </source>
</evidence>
<gene>
    <name evidence="1" type="ORF">HPB51_024395</name>
</gene>
<comment type="caution">
    <text evidence="1">The sequence shown here is derived from an EMBL/GenBank/DDBJ whole genome shotgun (WGS) entry which is preliminary data.</text>
</comment>
<dbReference type="Proteomes" id="UP000821866">
    <property type="component" value="Chromosome 2"/>
</dbReference>
<dbReference type="SUPFAM" id="SSF49899">
    <property type="entry name" value="Concanavalin A-like lectins/glucanases"/>
    <property type="match status" value="1"/>
</dbReference>
<keyword evidence="2" id="KW-1185">Reference proteome</keyword>
<dbReference type="EMBL" id="JABSTU010000004">
    <property type="protein sequence ID" value="KAH8034455.1"/>
    <property type="molecule type" value="Genomic_DNA"/>
</dbReference>
<sequence length="256" mass="28510">MMVKMGPKPEPSGSTGIAMSLLSVRGPLSAAQARTQYNSVRKKWFKEYYLDIGTNFFTLPSLGWTKGIAQSVWNIRQFVPIVHAVADDAEELFLKWVCTTDTVDLVGRVDLGLLPPGVEVRPGICDQRPAWLDSDGTPMFLGPDTAYSILAGANLSVSTVEAFPYGFPRDFSVLATFRMQQNTQGYLLAVYDWDDEEQLTLHVGENLTFALRSDSSNASTVYSAVFTEPFNDGKQVSREMHSTVFVIILYICMFIY</sequence>
<dbReference type="InterPro" id="IPR013320">
    <property type="entry name" value="ConA-like_dom_sf"/>
</dbReference>
<organism evidence="1 2">
    <name type="scientific">Rhipicephalus microplus</name>
    <name type="common">Cattle tick</name>
    <name type="synonym">Boophilus microplus</name>
    <dbReference type="NCBI Taxonomy" id="6941"/>
    <lineage>
        <taxon>Eukaryota</taxon>
        <taxon>Metazoa</taxon>
        <taxon>Ecdysozoa</taxon>
        <taxon>Arthropoda</taxon>
        <taxon>Chelicerata</taxon>
        <taxon>Arachnida</taxon>
        <taxon>Acari</taxon>
        <taxon>Parasitiformes</taxon>
        <taxon>Ixodida</taxon>
        <taxon>Ixodoidea</taxon>
        <taxon>Ixodidae</taxon>
        <taxon>Rhipicephalinae</taxon>
        <taxon>Rhipicephalus</taxon>
        <taxon>Boophilus</taxon>
    </lineage>
</organism>
<dbReference type="AlphaFoldDB" id="A0A9J6EJM2"/>
<proteinExistence type="predicted"/>
<protein>
    <submittedName>
        <fullName evidence="1">Uncharacterized protein</fullName>
    </submittedName>
</protein>
<dbReference type="VEuPathDB" id="VectorBase:LOC119162165"/>